<gene>
    <name evidence="1" type="ORF">VIS_S3BCA70033</name>
</gene>
<sequence>MIKKLILFIVLFTITASSFAQMKVFLRYTPERSEVLPTITYFGKKKISNKFHLAIYTLVNKNFSEALVGFTYAPKQWIKIGLSTGIENSAISSVGYRFGSSLWLGKDKNSLFSIFEKGDGKDNFFYKTTYKHKISDRFHLGLVAWRFHGIGPMAFCKIKKIDSTLWITPLYDFEFEVARVVLGTTIKF</sequence>
<name>H6REE2_9BACT</name>
<protein>
    <submittedName>
        <fullName evidence="1">Uncharacterized protein</fullName>
    </submittedName>
</protein>
<evidence type="ECO:0000313" key="1">
    <source>
        <dbReference type="EMBL" id="CCF99403.1"/>
    </source>
</evidence>
<reference evidence="1" key="2">
    <citation type="submission" date="2012-02" db="EMBL/GenBank/DDBJ databases">
        <authorList>
            <person name="Genoscope - CEA"/>
        </authorList>
    </citation>
    <scope>NUCLEOTIDE SEQUENCE</scope>
</reference>
<accession>H6REE2</accession>
<proteinExistence type="predicted"/>
<dbReference type="EMBL" id="FO117578">
    <property type="protein sequence ID" value="CCF99403.1"/>
    <property type="molecule type" value="Genomic_DNA"/>
</dbReference>
<dbReference type="AlphaFoldDB" id="H6REE2"/>
<reference evidence="1" key="1">
    <citation type="journal article" date="2012" name="Environ. Microbiol.">
        <title>Genomic content of uncultured Bacteroidetes from contrasting oceanic provinces in the North Atlantic Ocean.</title>
        <authorList>
            <person name="Gomez-Pereira P.R."/>
            <person name="Schuler M."/>
            <person name="Fuchs B.M."/>
            <person name="Bennke C."/>
            <person name="Teeling H."/>
            <person name="Waldmann J."/>
            <person name="Richter M."/>
            <person name="Barbe V."/>
            <person name="Bataille E."/>
            <person name="Glockner F.O."/>
            <person name="Amann R."/>
        </authorList>
    </citation>
    <scope>NUCLEOTIDE SEQUENCE</scope>
</reference>
<organism evidence="1">
    <name type="scientific">uncultured Flavobacteriia bacterium</name>
    <dbReference type="NCBI Taxonomy" id="212695"/>
    <lineage>
        <taxon>Bacteria</taxon>
        <taxon>Pseudomonadati</taxon>
        <taxon>Bacteroidota</taxon>
        <taxon>Flavobacteriia</taxon>
        <taxon>environmental samples</taxon>
    </lineage>
</organism>